<gene>
    <name evidence="1" type="ORF">SAMN05421630_111106</name>
</gene>
<dbReference type="Gene3D" id="3.10.450.50">
    <property type="match status" value="1"/>
</dbReference>
<reference evidence="1 2" key="1">
    <citation type="submission" date="2016-10" db="EMBL/GenBank/DDBJ databases">
        <authorList>
            <person name="de Groot N.N."/>
        </authorList>
    </citation>
    <scope>NUCLEOTIDE SEQUENCE [LARGE SCALE GENOMIC DNA]</scope>
    <source>
        <strain evidence="1 2">CGMCC 4.5506</strain>
    </source>
</reference>
<organism evidence="1 2">
    <name type="scientific">Prauserella marina</name>
    <dbReference type="NCBI Taxonomy" id="530584"/>
    <lineage>
        <taxon>Bacteria</taxon>
        <taxon>Bacillati</taxon>
        <taxon>Actinomycetota</taxon>
        <taxon>Actinomycetes</taxon>
        <taxon>Pseudonocardiales</taxon>
        <taxon>Pseudonocardiaceae</taxon>
        <taxon>Prauserella</taxon>
    </lineage>
</organism>
<dbReference type="InterPro" id="IPR027843">
    <property type="entry name" value="DUF4440"/>
</dbReference>
<proteinExistence type="predicted"/>
<dbReference type="AlphaFoldDB" id="A0A1G6WT62"/>
<name>A0A1G6WT62_9PSEU</name>
<dbReference type="Pfam" id="PF14534">
    <property type="entry name" value="DUF4440"/>
    <property type="match status" value="1"/>
</dbReference>
<protein>
    <submittedName>
        <fullName evidence="1">Uncharacterized protein</fullName>
    </submittedName>
</protein>
<dbReference type="EMBL" id="FMZE01000011">
    <property type="protein sequence ID" value="SDD69078.1"/>
    <property type="molecule type" value="Genomic_DNA"/>
</dbReference>
<dbReference type="SUPFAM" id="SSF54427">
    <property type="entry name" value="NTF2-like"/>
    <property type="match status" value="1"/>
</dbReference>
<dbReference type="STRING" id="530584.SAMN05421630_111106"/>
<evidence type="ECO:0000313" key="1">
    <source>
        <dbReference type="EMBL" id="SDD69078.1"/>
    </source>
</evidence>
<evidence type="ECO:0000313" key="2">
    <source>
        <dbReference type="Proteomes" id="UP000199494"/>
    </source>
</evidence>
<sequence>MTFAGAVLACLMSIDHNNHDSSVPTARLATDPHDHPFAFEAAFNAGNPEALYEPDAVLVRGDGVTVTREGLHANNVRLMALGSITVRPRRIEVAGELALLIVDWVIAAKPDPVEGTATDVARRGADGFWRYVIDNPFGIAQRALPAG</sequence>
<dbReference type="Proteomes" id="UP000199494">
    <property type="component" value="Unassembled WGS sequence"/>
</dbReference>
<accession>A0A1G6WT62</accession>
<keyword evidence="2" id="KW-1185">Reference proteome</keyword>
<dbReference type="InterPro" id="IPR032710">
    <property type="entry name" value="NTF2-like_dom_sf"/>
</dbReference>